<dbReference type="AlphaFoldDB" id="A0A5B7JFW8"/>
<feature type="compositionally biased region" description="Basic residues" evidence="1">
    <location>
        <begin position="320"/>
        <end position="332"/>
    </location>
</feature>
<feature type="region of interest" description="Disordered" evidence="1">
    <location>
        <begin position="287"/>
        <end position="332"/>
    </location>
</feature>
<accession>A0A5B7JFW8</accession>
<organism evidence="2 3">
    <name type="scientific">Portunus trituberculatus</name>
    <name type="common">Swimming crab</name>
    <name type="synonym">Neptunus trituberculatus</name>
    <dbReference type="NCBI Taxonomy" id="210409"/>
    <lineage>
        <taxon>Eukaryota</taxon>
        <taxon>Metazoa</taxon>
        <taxon>Ecdysozoa</taxon>
        <taxon>Arthropoda</taxon>
        <taxon>Crustacea</taxon>
        <taxon>Multicrustacea</taxon>
        <taxon>Malacostraca</taxon>
        <taxon>Eumalacostraca</taxon>
        <taxon>Eucarida</taxon>
        <taxon>Decapoda</taxon>
        <taxon>Pleocyemata</taxon>
        <taxon>Brachyura</taxon>
        <taxon>Eubrachyura</taxon>
        <taxon>Portunoidea</taxon>
        <taxon>Portunidae</taxon>
        <taxon>Portuninae</taxon>
        <taxon>Portunus</taxon>
    </lineage>
</organism>
<dbReference type="Proteomes" id="UP000324222">
    <property type="component" value="Unassembled WGS sequence"/>
</dbReference>
<feature type="region of interest" description="Disordered" evidence="1">
    <location>
        <begin position="109"/>
        <end position="129"/>
    </location>
</feature>
<reference evidence="2 3" key="1">
    <citation type="submission" date="2019-05" db="EMBL/GenBank/DDBJ databases">
        <title>Another draft genome of Portunus trituberculatus and its Hox gene families provides insights of decapod evolution.</title>
        <authorList>
            <person name="Jeong J.-H."/>
            <person name="Song I."/>
            <person name="Kim S."/>
            <person name="Choi T."/>
            <person name="Kim D."/>
            <person name="Ryu S."/>
            <person name="Kim W."/>
        </authorList>
    </citation>
    <scope>NUCLEOTIDE SEQUENCE [LARGE SCALE GENOMIC DNA]</scope>
    <source>
        <tissue evidence="2">Muscle</tissue>
    </source>
</reference>
<name>A0A5B7JFW8_PORTR</name>
<dbReference type="EMBL" id="VSRR010090624">
    <property type="protein sequence ID" value="MPC92257.1"/>
    <property type="molecule type" value="Genomic_DNA"/>
</dbReference>
<feature type="compositionally biased region" description="Basic and acidic residues" evidence="1">
    <location>
        <begin position="44"/>
        <end position="53"/>
    </location>
</feature>
<protein>
    <submittedName>
        <fullName evidence="2">Uncharacterized protein</fullName>
    </submittedName>
</protein>
<evidence type="ECO:0000256" key="1">
    <source>
        <dbReference type="SAM" id="MobiDB-lite"/>
    </source>
</evidence>
<gene>
    <name evidence="2" type="ORF">E2C01_087336</name>
</gene>
<evidence type="ECO:0000313" key="3">
    <source>
        <dbReference type="Proteomes" id="UP000324222"/>
    </source>
</evidence>
<feature type="region of interest" description="Disordered" evidence="1">
    <location>
        <begin position="23"/>
        <end position="71"/>
    </location>
</feature>
<sequence length="332" mass="38469">MKRRPRVLDLQIRGARQQMELRRFLQPQPPIRRKRQAGETLDEGEVKPREVIRRPISPPSHEKPKRKRNTPLPTWWHQVFGAKDYDAVLEKYALWLHMRQRKERRLQELRGNKHAHHQMRDTPIENLSDEDTDDFCSLEEEEEDLSPPTGWTCPMEVYPDSVILSPGWQGPGDAVIRRRNMKDMLRRRREKEEECECGSEDLNQSLNVTIGGSTIPAIRHTSSPKHRNTPCKVCARSIPHAHAAVTSTPAKPRHSLIPYLPVLTPYIYHAIAHTPFNTPPVLKPYISHSHPTPSLPEASKRHHHIQTITPVPPPSSRPSRSSRKRKRLNFSK</sequence>
<keyword evidence="3" id="KW-1185">Reference proteome</keyword>
<proteinExistence type="predicted"/>
<comment type="caution">
    <text evidence="2">The sequence shown here is derived from an EMBL/GenBank/DDBJ whole genome shotgun (WGS) entry which is preliminary data.</text>
</comment>
<evidence type="ECO:0000313" key="2">
    <source>
        <dbReference type="EMBL" id="MPC92257.1"/>
    </source>
</evidence>